<evidence type="ECO:0000259" key="3">
    <source>
        <dbReference type="Pfam" id="PF00496"/>
    </source>
</evidence>
<dbReference type="KEGG" id="gry:D7I44_13160"/>
<protein>
    <submittedName>
        <fullName evidence="4">ABC transporter substrate-binding protein</fullName>
    </submittedName>
</protein>
<dbReference type="OrthoDB" id="9796817at2"/>
<dbReference type="AlphaFoldDB" id="A0A387C1I1"/>
<feature type="domain" description="Solute-binding protein family 5" evidence="3">
    <location>
        <begin position="94"/>
        <end position="418"/>
    </location>
</feature>
<dbReference type="InterPro" id="IPR000914">
    <property type="entry name" value="SBP_5_dom"/>
</dbReference>
<evidence type="ECO:0000256" key="1">
    <source>
        <dbReference type="ARBA" id="ARBA00022729"/>
    </source>
</evidence>
<feature type="signal peptide" evidence="2">
    <location>
        <begin position="1"/>
        <end position="21"/>
    </location>
</feature>
<name>A0A387C1I1_9MICO</name>
<dbReference type="Gene3D" id="3.40.190.10">
    <property type="entry name" value="Periplasmic binding protein-like II"/>
    <property type="match status" value="1"/>
</dbReference>
<feature type="chain" id="PRO_5017396125" evidence="2">
    <location>
        <begin position="22"/>
        <end position="521"/>
    </location>
</feature>
<proteinExistence type="predicted"/>
<dbReference type="PANTHER" id="PTHR30290:SF38">
    <property type="entry name" value="D,D-DIPEPTIDE-BINDING PERIPLASMIC PROTEIN DDPA-RELATED"/>
    <property type="match status" value="1"/>
</dbReference>
<dbReference type="GO" id="GO:0043190">
    <property type="term" value="C:ATP-binding cassette (ABC) transporter complex"/>
    <property type="evidence" value="ECO:0007669"/>
    <property type="project" value="InterPro"/>
</dbReference>
<evidence type="ECO:0000256" key="2">
    <source>
        <dbReference type="SAM" id="SignalP"/>
    </source>
</evidence>
<dbReference type="Pfam" id="PF00496">
    <property type="entry name" value="SBP_bac_5"/>
    <property type="match status" value="1"/>
</dbReference>
<reference evidence="4 5" key="1">
    <citation type="submission" date="2018-09" db="EMBL/GenBank/DDBJ databases">
        <title>Genome sequencing of strain 2DFW10M-5.</title>
        <authorList>
            <person name="Heo J."/>
            <person name="Kim S.-J."/>
            <person name="Kwon S.-W."/>
        </authorList>
    </citation>
    <scope>NUCLEOTIDE SEQUENCE [LARGE SCALE GENOMIC DNA]</scope>
    <source>
        <strain evidence="4 5">2DFW10M-5</strain>
    </source>
</reference>
<dbReference type="PIRSF" id="PIRSF002741">
    <property type="entry name" value="MppA"/>
    <property type="match status" value="1"/>
</dbReference>
<dbReference type="InterPro" id="IPR039424">
    <property type="entry name" value="SBP_5"/>
</dbReference>
<keyword evidence="1 2" id="KW-0732">Signal</keyword>
<organism evidence="4 5">
    <name type="scientific">Gryllotalpicola protaetiae</name>
    <dbReference type="NCBI Taxonomy" id="2419771"/>
    <lineage>
        <taxon>Bacteria</taxon>
        <taxon>Bacillati</taxon>
        <taxon>Actinomycetota</taxon>
        <taxon>Actinomycetes</taxon>
        <taxon>Micrococcales</taxon>
        <taxon>Microbacteriaceae</taxon>
        <taxon>Gryllotalpicola</taxon>
    </lineage>
</organism>
<dbReference type="GO" id="GO:0042597">
    <property type="term" value="C:periplasmic space"/>
    <property type="evidence" value="ECO:0007669"/>
    <property type="project" value="UniProtKB-ARBA"/>
</dbReference>
<dbReference type="PROSITE" id="PS51257">
    <property type="entry name" value="PROKAR_LIPOPROTEIN"/>
    <property type="match status" value="1"/>
</dbReference>
<evidence type="ECO:0000313" key="5">
    <source>
        <dbReference type="Proteomes" id="UP000275069"/>
    </source>
</evidence>
<dbReference type="EMBL" id="CP032624">
    <property type="protein sequence ID" value="AYG04381.1"/>
    <property type="molecule type" value="Genomic_DNA"/>
</dbReference>
<dbReference type="Proteomes" id="UP000275069">
    <property type="component" value="Chromosome"/>
</dbReference>
<keyword evidence="5" id="KW-1185">Reference proteome</keyword>
<sequence>MTSASVRTRRLAFAASGAALAATLVLSGCSGGGSGSGSGSGSASGTSATGATLNIGAILPPTNLDIRNTSGAALDQALLDNVYQGIVTLDQNGKVVPSIAKSWTISSDGLTYDFTLNSGVTFSDGKQLSADDVVASLQDVIANEKTYVDAAGLVDVTSVSAPDASTVELKLDKPNIETLWALAGRAGVVLEKGAKTDATGKAVGTGPFTIGSFDGKTSLVLERNDTYWGKKAQVKEVDWHYYADSTTAESAVLAGTDQVLVAITPADLPKFSGNSNVKVVTGTASDKWQLGFNVTDPTLADQKVRDAIREAIDPKAILASVNGAGTAPGGPIAKGDPGYEDLSSIDAYDPAKAKAAFAAAGVDQLTLTIPSPYGTGLSDLLTTELKAVGVKLKVNQVDFNTWLSQVYTAGDYQLTIVDHVESHDFGTQWAGGAKYYHHYDNPKVDELYAKALAETSADAEAADLAQAAKLVDQDSPSDWLYQGAVEKAVAVGVTGLPTNNTNSRLSLGQVSIVAGSAADSR</sequence>
<evidence type="ECO:0000313" key="4">
    <source>
        <dbReference type="EMBL" id="AYG04381.1"/>
    </source>
</evidence>
<dbReference type="GO" id="GO:0015833">
    <property type="term" value="P:peptide transport"/>
    <property type="evidence" value="ECO:0007669"/>
    <property type="project" value="TreeGrafter"/>
</dbReference>
<dbReference type="PANTHER" id="PTHR30290">
    <property type="entry name" value="PERIPLASMIC BINDING COMPONENT OF ABC TRANSPORTER"/>
    <property type="match status" value="1"/>
</dbReference>
<dbReference type="InterPro" id="IPR030678">
    <property type="entry name" value="Peptide/Ni-bd"/>
</dbReference>
<dbReference type="SUPFAM" id="SSF53850">
    <property type="entry name" value="Periplasmic binding protein-like II"/>
    <property type="match status" value="1"/>
</dbReference>
<accession>A0A387C1I1</accession>
<dbReference type="GO" id="GO:1904680">
    <property type="term" value="F:peptide transmembrane transporter activity"/>
    <property type="evidence" value="ECO:0007669"/>
    <property type="project" value="TreeGrafter"/>
</dbReference>
<dbReference type="RefSeq" id="WP_120789911.1">
    <property type="nucleotide sequence ID" value="NZ_CP032624.1"/>
</dbReference>
<dbReference type="Gene3D" id="3.10.105.10">
    <property type="entry name" value="Dipeptide-binding Protein, Domain 3"/>
    <property type="match status" value="1"/>
</dbReference>
<gene>
    <name evidence="4" type="ORF">D7I44_13160</name>
</gene>